<protein>
    <submittedName>
        <fullName evidence="1">Uncharacterized protein</fullName>
    </submittedName>
</protein>
<comment type="caution">
    <text evidence="1">The sequence shown here is derived from an EMBL/GenBank/DDBJ whole genome shotgun (WGS) entry which is preliminary data.</text>
</comment>
<reference evidence="1" key="1">
    <citation type="submission" date="2022-02" db="EMBL/GenBank/DDBJ databases">
        <title>Plant Genome Project.</title>
        <authorList>
            <person name="Zhang R.-G."/>
        </authorList>
    </citation>
    <scope>NUCLEOTIDE SEQUENCE</scope>
    <source>
        <strain evidence="1">AT1</strain>
    </source>
</reference>
<dbReference type="Proteomes" id="UP001062846">
    <property type="component" value="Chromosome 3"/>
</dbReference>
<evidence type="ECO:0000313" key="1">
    <source>
        <dbReference type="EMBL" id="KAI8563480.1"/>
    </source>
</evidence>
<keyword evidence="2" id="KW-1185">Reference proteome</keyword>
<evidence type="ECO:0000313" key="2">
    <source>
        <dbReference type="Proteomes" id="UP001062846"/>
    </source>
</evidence>
<sequence>MSFWHGSIHRLVIWKERNDDVFNHKKVDPLTSYPRGITIKAGIPLCSRRWFCICFSFTKAGCKCGDMGCLWKGGVSKSTVMEPCKRMTLLPLLQ</sequence>
<name>A0ACC0PCV7_RHOML</name>
<dbReference type="EMBL" id="CM046390">
    <property type="protein sequence ID" value="KAI8563480.1"/>
    <property type="molecule type" value="Genomic_DNA"/>
</dbReference>
<proteinExistence type="predicted"/>
<gene>
    <name evidence="1" type="ORF">RHMOL_Rhmol03G0113900</name>
</gene>
<organism evidence="1 2">
    <name type="scientific">Rhododendron molle</name>
    <name type="common">Chinese azalea</name>
    <name type="synonym">Azalea mollis</name>
    <dbReference type="NCBI Taxonomy" id="49168"/>
    <lineage>
        <taxon>Eukaryota</taxon>
        <taxon>Viridiplantae</taxon>
        <taxon>Streptophyta</taxon>
        <taxon>Embryophyta</taxon>
        <taxon>Tracheophyta</taxon>
        <taxon>Spermatophyta</taxon>
        <taxon>Magnoliopsida</taxon>
        <taxon>eudicotyledons</taxon>
        <taxon>Gunneridae</taxon>
        <taxon>Pentapetalae</taxon>
        <taxon>asterids</taxon>
        <taxon>Ericales</taxon>
        <taxon>Ericaceae</taxon>
        <taxon>Ericoideae</taxon>
        <taxon>Rhodoreae</taxon>
        <taxon>Rhododendron</taxon>
    </lineage>
</organism>
<accession>A0ACC0PCV7</accession>